<dbReference type="Ensembl" id="ENSCLMT00005043697.1">
    <property type="protein sequence ID" value="ENSCLMP00005042173.1"/>
    <property type="gene ID" value="ENSCLMG00005019662.1"/>
</dbReference>
<dbReference type="InterPro" id="IPR013320">
    <property type="entry name" value="ConA-like_dom_sf"/>
</dbReference>
<evidence type="ECO:0000259" key="3">
    <source>
        <dbReference type="SMART" id="SM00210"/>
    </source>
</evidence>
<reference evidence="4" key="2">
    <citation type="submission" date="2025-09" db="UniProtKB">
        <authorList>
            <consortium name="Ensembl"/>
        </authorList>
    </citation>
    <scope>IDENTIFICATION</scope>
</reference>
<dbReference type="Proteomes" id="UP000694565">
    <property type="component" value="Unplaced"/>
</dbReference>
<feature type="domain" description="Thrombospondin-like N-terminal" evidence="3">
    <location>
        <begin position="53"/>
        <end position="222"/>
    </location>
</feature>
<evidence type="ECO:0000313" key="5">
    <source>
        <dbReference type="Proteomes" id="UP000694565"/>
    </source>
</evidence>
<keyword evidence="2" id="KW-0677">Repeat</keyword>
<dbReference type="AlphaFoldDB" id="A0A8C3AHW7"/>
<name>A0A8C3AHW7_CYCLU</name>
<reference evidence="4" key="1">
    <citation type="submission" date="2025-08" db="UniProtKB">
        <authorList>
            <consortium name="Ensembl"/>
        </authorList>
    </citation>
    <scope>IDENTIFICATION</scope>
</reference>
<proteinExistence type="predicted"/>
<dbReference type="Gene3D" id="2.60.120.200">
    <property type="match status" value="1"/>
</dbReference>
<sequence>MCENFPHSPPPPPPREMRVAIKTFRKCCVQPLRVLKVYNLRVTDFSLSCFSEDVDVLQQLGLYGRRTGVSSSSAARNIPNGIIPFKSGVILTPRARIQAPLHTVIPASYSATNLSLILSLSVHRVNGAYLFSGQVLVRVGQRSSVHFDYDVHDGQWHSLALDIQGRHVSLHTSCGKRIARADLRSKKEEALDAEGSFLLGKMNHNSVPFEGAICQFDIYPSAKAAQNYCDYIKKQCREADTFSSFSYLHVVLKTSLVLSNCWRLMCDSLFSSSGRNTS</sequence>
<protein>
    <recommendedName>
        <fullName evidence="3">Thrombospondin-like N-terminal domain-containing protein</fullName>
    </recommendedName>
</protein>
<keyword evidence="5" id="KW-1185">Reference proteome</keyword>
<dbReference type="SUPFAM" id="SSF49899">
    <property type="entry name" value="Concanavalin A-like lectins/glucanases"/>
    <property type="match status" value="1"/>
</dbReference>
<dbReference type="InterPro" id="IPR001791">
    <property type="entry name" value="Laminin_G"/>
</dbReference>
<keyword evidence="1" id="KW-0732">Signal</keyword>
<evidence type="ECO:0000256" key="2">
    <source>
        <dbReference type="ARBA" id="ARBA00022737"/>
    </source>
</evidence>
<dbReference type="InterPro" id="IPR048287">
    <property type="entry name" value="TSPN-like_N"/>
</dbReference>
<evidence type="ECO:0000313" key="4">
    <source>
        <dbReference type="Ensembl" id="ENSCLMP00005042173.1"/>
    </source>
</evidence>
<accession>A0A8C3AHW7</accession>
<dbReference type="Pfam" id="PF02210">
    <property type="entry name" value="Laminin_G_2"/>
    <property type="match status" value="1"/>
</dbReference>
<dbReference type="SMART" id="SM00210">
    <property type="entry name" value="TSPN"/>
    <property type="match status" value="1"/>
</dbReference>
<dbReference type="GeneTree" id="ENSGT00940000167622"/>
<evidence type="ECO:0000256" key="1">
    <source>
        <dbReference type="ARBA" id="ARBA00022729"/>
    </source>
</evidence>
<organism evidence="4 5">
    <name type="scientific">Cyclopterus lumpus</name>
    <name type="common">Lumpsucker</name>
    <dbReference type="NCBI Taxonomy" id="8103"/>
    <lineage>
        <taxon>Eukaryota</taxon>
        <taxon>Metazoa</taxon>
        <taxon>Chordata</taxon>
        <taxon>Craniata</taxon>
        <taxon>Vertebrata</taxon>
        <taxon>Euteleostomi</taxon>
        <taxon>Actinopterygii</taxon>
        <taxon>Neopterygii</taxon>
        <taxon>Teleostei</taxon>
        <taxon>Neoteleostei</taxon>
        <taxon>Acanthomorphata</taxon>
        <taxon>Eupercaria</taxon>
        <taxon>Perciformes</taxon>
        <taxon>Cottioidei</taxon>
        <taxon>Cottales</taxon>
        <taxon>Cyclopteridae</taxon>
        <taxon>Cyclopterus</taxon>
    </lineage>
</organism>